<feature type="coiled-coil region" evidence="1">
    <location>
        <begin position="29"/>
        <end position="63"/>
    </location>
</feature>
<keyword evidence="1" id="KW-0175">Coiled coil</keyword>
<dbReference type="Pfam" id="PF13174">
    <property type="entry name" value="TPR_6"/>
    <property type="match status" value="1"/>
</dbReference>
<dbReference type="InterPro" id="IPR011990">
    <property type="entry name" value="TPR-like_helical_dom_sf"/>
</dbReference>
<protein>
    <recommendedName>
        <fullName evidence="4">Outer membrane lipoprotein BamD-like domain-containing protein</fullName>
    </recommendedName>
</protein>
<accession>A0ABN6N1Q7</accession>
<dbReference type="InterPro" id="IPR019734">
    <property type="entry name" value="TPR_rpt"/>
</dbReference>
<dbReference type="Gene3D" id="1.25.40.10">
    <property type="entry name" value="Tetratricopeptide repeat domain"/>
    <property type="match status" value="1"/>
</dbReference>
<evidence type="ECO:0000256" key="1">
    <source>
        <dbReference type="SAM" id="Coils"/>
    </source>
</evidence>
<gene>
    <name evidence="2" type="ORF">AMOR_49210</name>
</gene>
<keyword evidence="3" id="KW-1185">Reference proteome</keyword>
<reference evidence="3" key="1">
    <citation type="journal article" date="2022" name="Int. J. Syst. Evol. Microbiol.">
        <title>Anaeromyxobacter oryzae sp. nov., Anaeromyxobacter diazotrophicus sp. nov. and Anaeromyxobacter paludicola sp. nov., isolated from paddy soils.</title>
        <authorList>
            <person name="Itoh H."/>
            <person name="Xu Z."/>
            <person name="Mise K."/>
            <person name="Masuda Y."/>
            <person name="Ushijima N."/>
            <person name="Hayakawa C."/>
            <person name="Shiratori Y."/>
            <person name="Senoo K."/>
        </authorList>
    </citation>
    <scope>NUCLEOTIDE SEQUENCE [LARGE SCALE GENOMIC DNA]</scope>
    <source>
        <strain evidence="3">Red232</strain>
    </source>
</reference>
<proteinExistence type="predicted"/>
<dbReference type="EMBL" id="AP025591">
    <property type="protein sequence ID" value="BDG05925.1"/>
    <property type="molecule type" value="Genomic_DNA"/>
</dbReference>
<evidence type="ECO:0000313" key="2">
    <source>
        <dbReference type="EMBL" id="BDG05925.1"/>
    </source>
</evidence>
<dbReference type="RefSeq" id="WP_248355121.1">
    <property type="nucleotide sequence ID" value="NZ_AP025591.1"/>
</dbReference>
<evidence type="ECO:0008006" key="4">
    <source>
        <dbReference type="Google" id="ProtNLM"/>
    </source>
</evidence>
<sequence length="275" mass="28404">MTTFARDACAALLVLAGCAGSGAVRQQDVDALRAELREARRENENLARKVDALSARMDLVTARLTRGAVAEPRAVEPAAAAPYGSVVPPDLAVVKIAPPAGAPRAARAAPPVPTAVSISEPDARKLEALARPSRRELAAEADTELRAARRLAGLERAHALEGFAARYPRHGAADNALLEAADAYADSGKDDAACSLARRVSEEYPAGDAMSDALERLAACEGRRGAGDAERRLLQRVVTEYPSTPAATRAGARLATISGHAGANAPGAGPARSAP</sequence>
<organism evidence="2 3">
    <name type="scientific">Anaeromyxobacter oryzae</name>
    <dbReference type="NCBI Taxonomy" id="2918170"/>
    <lineage>
        <taxon>Bacteria</taxon>
        <taxon>Pseudomonadati</taxon>
        <taxon>Myxococcota</taxon>
        <taxon>Myxococcia</taxon>
        <taxon>Myxococcales</taxon>
        <taxon>Cystobacterineae</taxon>
        <taxon>Anaeromyxobacteraceae</taxon>
        <taxon>Anaeromyxobacter</taxon>
    </lineage>
</organism>
<evidence type="ECO:0000313" key="3">
    <source>
        <dbReference type="Proteomes" id="UP001162891"/>
    </source>
</evidence>
<name>A0ABN6N1Q7_9BACT</name>
<dbReference type="PROSITE" id="PS51257">
    <property type="entry name" value="PROKAR_LIPOPROTEIN"/>
    <property type="match status" value="1"/>
</dbReference>
<dbReference type="Proteomes" id="UP001162891">
    <property type="component" value="Chromosome"/>
</dbReference>